<reference evidence="7" key="4">
    <citation type="journal article" date="1985" name="J. Bacteriol.">
        <title>Organization of the Tn6-related kanamycin resistance transposon Tn2680 carrying two copies of IS26 and an IS903 variant, IS903. B.</title>
        <authorList>
            <person name="Mollet B."/>
            <person name="Clerget M."/>
            <person name="Meyer J."/>
            <person name="Iida S."/>
        </authorList>
    </citation>
    <scope>NUCLEOTIDE SEQUENCE</scope>
    <source>
        <strain evidence="7">UR-75</strain>
        <plasmid evidence="7">Rts1</plasmid>
    </source>
</reference>
<evidence type="ECO:0000256" key="2">
    <source>
        <dbReference type="ARBA" id="ARBA00022578"/>
    </source>
</evidence>
<keyword evidence="7" id="KW-0614">Plasmid</keyword>
<reference evidence="7" key="6">
    <citation type="journal article" date="1988" name="Plasmid">
        <title>Nucleotide sequence and copy control function of the extension of the incI region (incI-b) of Rts 1.</title>
        <authorList>
            <person name="Nozue H."/>
            <person name="Tsuchiya K."/>
            <person name="Kamio Y."/>
        </authorList>
    </citation>
    <scope>NUCLEOTIDE SEQUENCE</scope>
    <source>
        <strain evidence="7">UR-75</strain>
        <plasmid evidence="7">Rts1</plasmid>
    </source>
</reference>
<proteinExistence type="inferred from homology"/>
<evidence type="ECO:0000259" key="6">
    <source>
        <dbReference type="Pfam" id="PF13700"/>
    </source>
</evidence>
<sequence>MTTMKEIKSGRIQILTEQEIHELYSRPIFNQIEREEYFSLDPSMKKILTKMSKIETKIYLILLIGYFRAKPVIAQFKLREVKHDVDYIYATHFPNKKPKYPFIAKSTRATLIAKMYEILGFSRLLKRDKQALIERLNDVATICTYPKYIFDECLAFLGQNRIGLVGYSTLQNIITTVLANERQRTEVILSNSMPPIIHKKLKKILHTKGVLNSLSGQQGAAKDFTPTELASEIETHNTIKSVYPDVKRLVGELGLSLGNLSYYASIIRHQSIYKIRRFPEWQGMLYLVCYLFFRYQETNDKLVTAFLYVTRKQREAASTSAKLRIAEELEIIREKLTYAGNVLQLFVDETISDDTQFGDIRQNAFAMISKDEIQLISKHLNKNNFDKTHYEWLYIDTQYRKIANTMRSLFLAIDIECEPGLELLSSQLLTAKSELQKDKHISTVDQRLLLKNDKPFILIDEQVNTQRFEYYLYQKVARMIESNNIYINESASNKRLDDDLISATEWKKSHVIIQKTGLTRLNTPIQQTLSELTQKLRDQMERIGRNIHDGANDFVTLQPRSNQLTWKLANKRWKDDIDNPIYNQLQHMGIIEIMDYVHQKTGYLDAFKNIASKKKNTKAKEGDLLACIFGNGSNYGVHHMSSISDRAIGVLRAVNDGYIRPETTSEANDMIADALAKLPIFKYYTINESAPFGSIDGQKHGCRINTFKARFSAKYFRKGKGVSALTLVSNHVPINTKVISANEYEAHHAFDLLYNNTSHIQPKTLATDTHGVNNVNFAILDLFGYQFAPRYAKFKHVFNELFEIEYDEILSLKLKKSLNLSLIQEEWENIQWIICSLSRKTTTQSTVITKLSNSKKNNRTLAALREYDRIIKCLYVLDYVDDKMLRQFVQQALNRGEAYHQLRRAIASINGNQFRGGDDYQIEQWNDCARIIANCIIYYNSALLSSLIEKFARENNQEAVNMIAELSPVAWQHIQLAGNYTFGLKKDNIVLERLLENLDPLISEESLSLAA</sequence>
<reference evidence="7" key="3">
    <citation type="journal article" date="1984" name="J. Bacteriol.">
        <title>Complete nucleotide sequence of mini-Rts1 and its copy mutant.</title>
        <authorList>
            <person name="Kamio Y."/>
            <person name="Tabuchi A."/>
            <person name="Itoh Y."/>
            <person name="Katagiri H."/>
            <person name="Terawaki Y."/>
        </authorList>
    </citation>
    <scope>NUCLEOTIDE SEQUENCE</scope>
    <source>
        <strain evidence="7">UR-75</strain>
        <plasmid evidence="7">Rts1</plasmid>
    </source>
</reference>
<reference evidence="7" key="8">
    <citation type="journal article" date="1994" name="J. Mol. Biol.">
        <title>Molecular cloning and expression of a novel hydroxymethylcytosine-specific restriction enzyme (PvuRts1I) modulated by glucosylation of DNA.</title>
        <authorList>
            <person name="Janosi L."/>
            <person name="Yonemitsu H."/>
            <person name="Hong H."/>
            <person name="Kaji A."/>
        </authorList>
    </citation>
    <scope>NUCLEOTIDE SEQUENCE</scope>
    <source>
        <strain evidence="7">UR-75</strain>
        <plasmid evidence="7">Rts1</plasmid>
    </source>
</reference>
<dbReference type="InterPro" id="IPR002513">
    <property type="entry name" value="Tn3_Tnp_DDE_dom"/>
</dbReference>
<dbReference type="InterPro" id="IPR025296">
    <property type="entry name" value="DUF4158"/>
</dbReference>
<evidence type="ECO:0000259" key="5">
    <source>
        <dbReference type="Pfam" id="PF01526"/>
    </source>
</evidence>
<evidence type="ECO:0000256" key="3">
    <source>
        <dbReference type="ARBA" id="ARBA00023125"/>
    </source>
</evidence>
<accession>Q8L2B5</accession>
<feature type="domain" description="DUF4158" evidence="6">
    <location>
        <begin position="14"/>
        <end position="176"/>
    </location>
</feature>
<reference evidence="7" key="10">
    <citation type="journal article" date="2002" name="J. Bacteriol.">
        <title>Complete nucleotide sequence of plasmid Rts1: implications for evolution of large plasmid Genomes.</title>
        <authorList>
            <person name="Murata T."/>
            <person name="Ohnishi M."/>
            <person name="Ara T."/>
            <person name="Kaneko J."/>
            <person name="Han C.-G."/>
            <person name="Li Y.F."/>
            <person name="Takashima K."/>
            <person name="Nojima H."/>
            <person name="Nakayama K."/>
            <person name="Kaji A."/>
            <person name="Kamio Y."/>
            <person name="Miki T."/>
            <person name="Mori H."/>
            <person name="Ohtsubo E."/>
            <person name="Terawaki Y."/>
            <person name="Hayashi T."/>
        </authorList>
    </citation>
    <scope>NUCLEOTIDE SEQUENCE</scope>
    <source>
        <strain evidence="7">UR-75</strain>
        <plasmid evidence="7">Rts1</plasmid>
    </source>
</reference>
<dbReference type="AlphaFoldDB" id="Q8L2B5"/>
<dbReference type="Pfam" id="PF01526">
    <property type="entry name" value="DDE_Tnp_Tn3"/>
    <property type="match status" value="1"/>
</dbReference>
<comment type="similarity">
    <text evidence="1">Belongs to the transposase 7 family.</text>
</comment>
<dbReference type="NCBIfam" id="NF033527">
    <property type="entry name" value="transpos_Tn3"/>
    <property type="match status" value="1"/>
</dbReference>
<dbReference type="GO" id="GO:0004803">
    <property type="term" value="F:transposase activity"/>
    <property type="evidence" value="ECO:0007669"/>
    <property type="project" value="InterPro"/>
</dbReference>
<organism evidence="7">
    <name type="scientific">Proteus vulgaris</name>
    <dbReference type="NCBI Taxonomy" id="585"/>
    <lineage>
        <taxon>Bacteria</taxon>
        <taxon>Pseudomonadati</taxon>
        <taxon>Pseudomonadota</taxon>
        <taxon>Gammaproteobacteria</taxon>
        <taxon>Enterobacterales</taxon>
        <taxon>Morganellaceae</taxon>
        <taxon>Proteus</taxon>
    </lineage>
</organism>
<protein>
    <submittedName>
        <fullName evidence="7">Transposase</fullName>
    </submittedName>
</protein>
<feature type="domain" description="Tn3 transposase DDE" evidence="5">
    <location>
        <begin position="592"/>
        <end position="980"/>
    </location>
</feature>
<reference evidence="7" key="5">
    <citation type="journal article" date="1988" name="J. Bacteriol.">
        <title>Nucleotide sequence of an Rts1 fragment causing temperature-dependent instability.</title>
        <authorList>
            <person name="Tanaka M."/>
            <person name="Okawa N."/>
            <person name="Mori K."/>
            <person name="Suyama Y."/>
            <person name="Kaji A."/>
        </authorList>
    </citation>
    <scope>NUCLEOTIDE SEQUENCE</scope>
    <source>
        <strain evidence="7">UR-75</strain>
        <plasmid evidence="7">Rts1</plasmid>
    </source>
</reference>
<keyword evidence="3" id="KW-0238">DNA-binding</keyword>
<dbReference type="GO" id="GO:0006313">
    <property type="term" value="P:DNA transposition"/>
    <property type="evidence" value="ECO:0007669"/>
    <property type="project" value="InterPro"/>
</dbReference>
<reference evidence="7" key="1">
    <citation type="journal article" date="1968" name="Nature">
        <title>Temperature sensitivity of cell growth in Escherichia coli associated with the temperature sensitive R(KM) factor.</title>
        <authorList>
            <person name="Terawaki Y."/>
            <person name="Kakizawa Y."/>
            <person name="Takayasu H."/>
            <person name="Yoshikawa M."/>
        </authorList>
    </citation>
    <scope>NUCLEOTIDE SEQUENCE</scope>
    <source>
        <strain evidence="7">UR-75</strain>
        <plasmid evidence="7">Rts1</plasmid>
    </source>
</reference>
<dbReference type="EMBL" id="AP004237">
    <property type="protein sequence ID" value="BAB93648.1"/>
    <property type="molecule type" value="Genomic_DNA"/>
</dbReference>
<dbReference type="GO" id="GO:0003677">
    <property type="term" value="F:DNA binding"/>
    <property type="evidence" value="ECO:0007669"/>
    <property type="project" value="UniProtKB-KW"/>
</dbReference>
<reference evidence="7" key="2">
    <citation type="journal article" date="1983" name="J. Bacteriol.">
        <title>Nucleotide sequence of an incompatibility region of mini-Rts1 that contains five direct repeats.</title>
        <authorList>
            <person name="Kamio Y."/>
            <person name="Terawaki Y."/>
        </authorList>
    </citation>
    <scope>NUCLEOTIDE SEQUENCE</scope>
    <source>
        <strain evidence="7">UR-75</strain>
        <plasmid evidence="7">Rts1</plasmid>
    </source>
</reference>
<name>Q8L2B5_PROVU</name>
<geneLocation type="plasmid" evidence="7">
    <name>Rts1</name>
</geneLocation>
<evidence type="ECO:0000256" key="4">
    <source>
        <dbReference type="ARBA" id="ARBA00023172"/>
    </source>
</evidence>
<dbReference type="Pfam" id="PF13700">
    <property type="entry name" value="DUF4158"/>
    <property type="match status" value="1"/>
</dbReference>
<reference evidence="7" key="9">
    <citation type="journal article" date="1996" name="Biochem. Biophys. Res. Commun.">
        <title>A new plasmid-encoded proteic killer gene system: cloning, sequencing, and analyzing hig locus of plasmid Rts1.</title>
        <authorList>
            <person name="Tian Q.B."/>
            <person name="Ohnishi M."/>
            <person name="Tabuchi A."/>
            <person name="Terawaki Y."/>
        </authorList>
    </citation>
    <scope>NUCLEOTIDE SEQUENCE</scope>
    <source>
        <strain evidence="7">UR-75</strain>
        <plasmid evidence="7">Rts1</plasmid>
    </source>
</reference>
<evidence type="ECO:0000256" key="1">
    <source>
        <dbReference type="ARBA" id="ARBA00009402"/>
    </source>
</evidence>
<gene>
    <name evidence="7" type="primary">orf85</name>
</gene>
<keyword evidence="4" id="KW-0233">DNA recombination</keyword>
<dbReference type="InterPro" id="IPR047653">
    <property type="entry name" value="Tn3-like_transpos"/>
</dbReference>
<reference evidence="7" key="7">
    <citation type="journal article" date="1991" name="J. Bacteriol.">
        <title>Three short fragments of Rts1 DNA are responsible for the temperature-sensitive growth phenotype (Tsg) of host bacteria.</title>
        <authorList>
            <person name="Mochida S."/>
            <person name="Tsuchiya H."/>
            <person name="Mori K."/>
            <person name="Kaji A."/>
        </authorList>
    </citation>
    <scope>NUCLEOTIDE SEQUENCE</scope>
    <source>
        <strain evidence="7">UR-75</strain>
        <plasmid evidence="7">Rts1</plasmid>
    </source>
</reference>
<keyword evidence="2" id="KW-0815">Transposition</keyword>
<evidence type="ECO:0000313" key="7">
    <source>
        <dbReference type="EMBL" id="BAB93648.1"/>
    </source>
</evidence>